<dbReference type="Proteomes" id="UP000326198">
    <property type="component" value="Unassembled WGS sequence"/>
</dbReference>
<accession>A0A5N7BLV7</accession>
<keyword evidence="1" id="KW-0732">Signal</keyword>
<gene>
    <name evidence="2" type="ORF">BDV26DRAFT_252590</name>
</gene>
<reference evidence="2 3" key="1">
    <citation type="submission" date="2019-04" db="EMBL/GenBank/DDBJ databases">
        <title>Friends and foes A comparative genomics studyof 23 Aspergillus species from section Flavi.</title>
        <authorList>
            <consortium name="DOE Joint Genome Institute"/>
            <person name="Kjaerbolling I."/>
            <person name="Vesth T."/>
            <person name="Frisvad J.C."/>
            <person name="Nybo J.L."/>
            <person name="Theobald S."/>
            <person name="Kildgaard S."/>
            <person name="Isbrandt T."/>
            <person name="Kuo A."/>
            <person name="Sato A."/>
            <person name="Lyhne E.K."/>
            <person name="Kogle M.E."/>
            <person name="Wiebenga A."/>
            <person name="Kun R.S."/>
            <person name="Lubbers R.J."/>
            <person name="Makela M.R."/>
            <person name="Barry K."/>
            <person name="Chovatia M."/>
            <person name="Clum A."/>
            <person name="Daum C."/>
            <person name="Haridas S."/>
            <person name="He G."/>
            <person name="LaButti K."/>
            <person name="Lipzen A."/>
            <person name="Mondo S."/>
            <person name="Riley R."/>
            <person name="Salamov A."/>
            <person name="Simmons B.A."/>
            <person name="Magnuson J.K."/>
            <person name="Henrissat B."/>
            <person name="Mortensen U.H."/>
            <person name="Larsen T.O."/>
            <person name="Devries R.P."/>
            <person name="Grigoriev I.V."/>
            <person name="Machida M."/>
            <person name="Baker S.E."/>
            <person name="Andersen M.R."/>
        </authorList>
    </citation>
    <scope>NUCLEOTIDE SEQUENCE [LARGE SCALE GENOMIC DNA]</scope>
    <source>
        <strain evidence="2 3">IBT 29228</strain>
    </source>
</reference>
<protein>
    <submittedName>
        <fullName evidence="2">Uncharacterized protein</fullName>
    </submittedName>
</protein>
<keyword evidence="3" id="KW-1185">Reference proteome</keyword>
<evidence type="ECO:0000256" key="1">
    <source>
        <dbReference type="SAM" id="SignalP"/>
    </source>
</evidence>
<dbReference type="EMBL" id="ML736159">
    <property type="protein sequence ID" value="KAE8382781.1"/>
    <property type="molecule type" value="Genomic_DNA"/>
</dbReference>
<evidence type="ECO:0000313" key="3">
    <source>
        <dbReference type="Proteomes" id="UP000326198"/>
    </source>
</evidence>
<name>A0A5N7BLV7_9EURO</name>
<organism evidence="2 3">
    <name type="scientific">Aspergillus bertholletiae</name>
    <dbReference type="NCBI Taxonomy" id="1226010"/>
    <lineage>
        <taxon>Eukaryota</taxon>
        <taxon>Fungi</taxon>
        <taxon>Dikarya</taxon>
        <taxon>Ascomycota</taxon>
        <taxon>Pezizomycotina</taxon>
        <taxon>Eurotiomycetes</taxon>
        <taxon>Eurotiomycetidae</taxon>
        <taxon>Eurotiales</taxon>
        <taxon>Aspergillaceae</taxon>
        <taxon>Aspergillus</taxon>
        <taxon>Aspergillus subgen. Circumdati</taxon>
    </lineage>
</organism>
<feature type="signal peptide" evidence="1">
    <location>
        <begin position="1"/>
        <end position="18"/>
    </location>
</feature>
<sequence>MWSLLMRFLLALPSPVLPLVSSLAPFLLFLLPAALLLVALPPVTRPAALPATPSPLRPLLPAPPLMWFPLLLPTSALPVLSP</sequence>
<dbReference type="AlphaFoldDB" id="A0A5N7BLV7"/>
<evidence type="ECO:0000313" key="2">
    <source>
        <dbReference type="EMBL" id="KAE8382781.1"/>
    </source>
</evidence>
<feature type="chain" id="PRO_5024903359" evidence="1">
    <location>
        <begin position="19"/>
        <end position="82"/>
    </location>
</feature>
<proteinExistence type="predicted"/>